<reference evidence="1" key="1">
    <citation type="submission" date="2021-06" db="EMBL/GenBank/DDBJ databases">
        <authorList>
            <person name="Kallberg Y."/>
            <person name="Tangrot J."/>
            <person name="Rosling A."/>
        </authorList>
    </citation>
    <scope>NUCLEOTIDE SEQUENCE</scope>
    <source>
        <strain evidence="1">MA461A</strain>
    </source>
</reference>
<organism evidence="1 2">
    <name type="scientific">Racocetra persica</name>
    <dbReference type="NCBI Taxonomy" id="160502"/>
    <lineage>
        <taxon>Eukaryota</taxon>
        <taxon>Fungi</taxon>
        <taxon>Fungi incertae sedis</taxon>
        <taxon>Mucoromycota</taxon>
        <taxon>Glomeromycotina</taxon>
        <taxon>Glomeromycetes</taxon>
        <taxon>Diversisporales</taxon>
        <taxon>Gigasporaceae</taxon>
        <taxon>Racocetra</taxon>
    </lineage>
</organism>
<accession>A0ACA9M265</accession>
<dbReference type="Proteomes" id="UP000789920">
    <property type="component" value="Unassembled WGS sequence"/>
</dbReference>
<comment type="caution">
    <text evidence="1">The sequence shown here is derived from an EMBL/GenBank/DDBJ whole genome shotgun (WGS) entry which is preliminary data.</text>
</comment>
<name>A0ACA9M265_9GLOM</name>
<proteinExistence type="predicted"/>
<protein>
    <submittedName>
        <fullName evidence="1">26273_t:CDS:1</fullName>
    </submittedName>
</protein>
<sequence length="115" mass="12856">MEQSGSSCDGDFNIDSEFFDEINRLLDELDSESSSEFVYSSSGSSSHNQSGSYSPPERPRRPSRRGSRRVSGSSCAGDFNIDSELFDFDKSSYAELLDNINELFASENLEEHDNM</sequence>
<dbReference type="EMBL" id="CAJVQC010005542">
    <property type="protein sequence ID" value="CAG8555373.1"/>
    <property type="molecule type" value="Genomic_DNA"/>
</dbReference>
<evidence type="ECO:0000313" key="1">
    <source>
        <dbReference type="EMBL" id="CAG8555373.1"/>
    </source>
</evidence>
<feature type="non-terminal residue" evidence="1">
    <location>
        <position position="115"/>
    </location>
</feature>
<evidence type="ECO:0000313" key="2">
    <source>
        <dbReference type="Proteomes" id="UP000789920"/>
    </source>
</evidence>
<keyword evidence="2" id="KW-1185">Reference proteome</keyword>
<feature type="non-terminal residue" evidence="1">
    <location>
        <position position="1"/>
    </location>
</feature>
<gene>
    <name evidence="1" type="ORF">RPERSI_LOCUS4135</name>
</gene>